<dbReference type="Proteomes" id="UP000004688">
    <property type="component" value="Chromosome"/>
</dbReference>
<dbReference type="InterPro" id="IPR007791">
    <property type="entry name" value="DjlA_N"/>
</dbReference>
<dbReference type="InterPro" id="IPR029024">
    <property type="entry name" value="TerB-like"/>
</dbReference>
<gene>
    <name evidence="2" type="ORF">OA238_c07080</name>
</gene>
<sequence length="169" mass="18562">MSLKTPEPIQSGLGLLHSGPYIHPMFADLFKRLTAPDPAPLPDADARVALGALMVRLARTDGSYDKNEIAQIDAVLMQRYGLSVADAAALRAQCEVAETEAPDTVRFTRAIKDAVPYEDREAVIEALWSVVLVDGVRDDHEDAMLRMVAPLLGVTDQESHKVRLRVMSR</sequence>
<dbReference type="Pfam" id="PF05099">
    <property type="entry name" value="TerB"/>
    <property type="match status" value="1"/>
</dbReference>
<accession>M9RMB6</accession>
<dbReference type="EMBL" id="CP003742">
    <property type="protein sequence ID" value="AGI70930.1"/>
    <property type="molecule type" value="Genomic_DNA"/>
</dbReference>
<proteinExistence type="predicted"/>
<dbReference type="eggNOG" id="COG4103">
    <property type="taxonomic scope" value="Bacteria"/>
</dbReference>
<reference evidence="2 3" key="1">
    <citation type="journal article" date="2013" name="PLoS ONE">
        <title>Poles Apart: Arctic and Antarctic Octadecabacter strains Share High Genome Plasticity and a New Type of Xanthorhodopsin.</title>
        <authorList>
            <person name="Vollmers J."/>
            <person name="Voget S."/>
            <person name="Dietrich S."/>
            <person name="Gollnow K."/>
            <person name="Smits M."/>
            <person name="Meyer K."/>
            <person name="Brinkhoff T."/>
            <person name="Simon M."/>
            <person name="Daniel R."/>
        </authorList>
    </citation>
    <scope>NUCLEOTIDE SEQUENCE [LARGE SCALE GENOMIC DNA]</scope>
    <source>
        <strain evidence="2 3">238</strain>
    </source>
</reference>
<evidence type="ECO:0000259" key="1">
    <source>
        <dbReference type="Pfam" id="PF05099"/>
    </source>
</evidence>
<evidence type="ECO:0000313" key="3">
    <source>
        <dbReference type="Proteomes" id="UP000004688"/>
    </source>
</evidence>
<dbReference type="CDD" id="cd07313">
    <property type="entry name" value="terB_like_2"/>
    <property type="match status" value="1"/>
</dbReference>
<dbReference type="HOGENOM" id="CLU_111095_3_0_5"/>
<dbReference type="AlphaFoldDB" id="M9RMB6"/>
<organism evidence="2 3">
    <name type="scientific">Octadecabacter arcticus 238</name>
    <dbReference type="NCBI Taxonomy" id="391616"/>
    <lineage>
        <taxon>Bacteria</taxon>
        <taxon>Pseudomonadati</taxon>
        <taxon>Pseudomonadota</taxon>
        <taxon>Alphaproteobacteria</taxon>
        <taxon>Rhodobacterales</taxon>
        <taxon>Roseobacteraceae</taxon>
        <taxon>Octadecabacter</taxon>
    </lineage>
</organism>
<dbReference type="SUPFAM" id="SSF158682">
    <property type="entry name" value="TerB-like"/>
    <property type="match status" value="1"/>
</dbReference>
<evidence type="ECO:0000313" key="2">
    <source>
        <dbReference type="EMBL" id="AGI70930.1"/>
    </source>
</evidence>
<dbReference type="Gene3D" id="1.10.3680.10">
    <property type="entry name" value="TerB-like"/>
    <property type="match status" value="1"/>
</dbReference>
<dbReference type="KEGG" id="oar:OA238_c07080"/>
<protein>
    <recommendedName>
        <fullName evidence="1">Co-chaperone DjlA N-terminal domain-containing protein</fullName>
    </recommendedName>
</protein>
<dbReference type="STRING" id="391616.OA238_c07080"/>
<keyword evidence="3" id="KW-1185">Reference proteome</keyword>
<feature type="domain" description="Co-chaperone DjlA N-terminal" evidence="1">
    <location>
        <begin position="48"/>
        <end position="163"/>
    </location>
</feature>
<name>M9RMB6_9RHOB</name>